<evidence type="ECO:0000256" key="3">
    <source>
        <dbReference type="ARBA" id="ARBA00022989"/>
    </source>
</evidence>
<dbReference type="Pfam" id="PF24456">
    <property type="entry name" value="RHD_RETREG1-3"/>
    <property type="match status" value="1"/>
</dbReference>
<feature type="compositionally biased region" description="Acidic residues" evidence="5">
    <location>
        <begin position="543"/>
        <end position="563"/>
    </location>
</feature>
<reference evidence="7" key="2">
    <citation type="submission" date="2025-08" db="UniProtKB">
        <authorList>
            <consortium name="Ensembl"/>
        </authorList>
    </citation>
    <scope>IDENTIFICATION</scope>
</reference>
<evidence type="ECO:0000256" key="4">
    <source>
        <dbReference type="ARBA" id="ARBA00023136"/>
    </source>
</evidence>
<dbReference type="PANTHER" id="PTHR20952">
    <property type="entry name" value="ADP-RIBOSYLATION-LIKE FACTOR 6-INTERACTING PROTEIN"/>
    <property type="match status" value="1"/>
</dbReference>
<dbReference type="InterPro" id="IPR057282">
    <property type="entry name" value="RETREG1-3-like_RHD"/>
</dbReference>
<dbReference type="OrthoDB" id="10029527at2759"/>
<organism evidence="7 8">
    <name type="scientific">Anabas testudineus</name>
    <name type="common">Climbing perch</name>
    <name type="synonym">Anthias testudineus</name>
    <dbReference type="NCBI Taxonomy" id="64144"/>
    <lineage>
        <taxon>Eukaryota</taxon>
        <taxon>Metazoa</taxon>
        <taxon>Chordata</taxon>
        <taxon>Craniata</taxon>
        <taxon>Vertebrata</taxon>
        <taxon>Euteleostomi</taxon>
        <taxon>Actinopterygii</taxon>
        <taxon>Neopterygii</taxon>
        <taxon>Teleostei</taxon>
        <taxon>Neoteleostei</taxon>
        <taxon>Acanthomorphata</taxon>
        <taxon>Anabantaria</taxon>
        <taxon>Anabantiformes</taxon>
        <taxon>Anabantoidei</taxon>
        <taxon>Anabantidae</taxon>
        <taxon>Anabas</taxon>
    </lineage>
</organism>
<evidence type="ECO:0000256" key="5">
    <source>
        <dbReference type="SAM" id="MobiDB-lite"/>
    </source>
</evidence>
<keyword evidence="2" id="KW-0812">Transmembrane</keyword>
<dbReference type="GeneTree" id="ENSGT00940000164110"/>
<keyword evidence="8" id="KW-1185">Reference proteome</keyword>
<dbReference type="AlphaFoldDB" id="A0A3Q1HC94"/>
<accession>A0A3Q1HC94</accession>
<name>A0A3Q1HC94_ANATE</name>
<keyword evidence="3" id="KW-1133">Transmembrane helix</keyword>
<reference evidence="7" key="3">
    <citation type="submission" date="2025-09" db="UniProtKB">
        <authorList>
            <consortium name="Ensembl"/>
        </authorList>
    </citation>
    <scope>IDENTIFICATION</scope>
</reference>
<dbReference type="PANTHER" id="PTHR20952:SF4">
    <property type="entry name" value="RETICULOPHAGY REGULATOR 2"/>
    <property type="match status" value="1"/>
</dbReference>
<comment type="subcellular location">
    <subcellularLocation>
        <location evidence="1">Membrane</location>
        <topology evidence="1">Multi-pass membrane protein</topology>
    </subcellularLocation>
</comment>
<feature type="domain" description="RETREG1-3/ARL6IP-like N-terminal reticulon-homology" evidence="6">
    <location>
        <begin position="53"/>
        <end position="235"/>
    </location>
</feature>
<dbReference type="Ensembl" id="ENSATET00000005034.3">
    <property type="protein sequence ID" value="ENSATEP00000004954.2"/>
    <property type="gene ID" value="ENSATEG00000003440.3"/>
</dbReference>
<dbReference type="GO" id="GO:0005783">
    <property type="term" value="C:endoplasmic reticulum"/>
    <property type="evidence" value="ECO:0007669"/>
    <property type="project" value="UniProtKB-ARBA"/>
</dbReference>
<dbReference type="GO" id="GO:0016020">
    <property type="term" value="C:membrane"/>
    <property type="evidence" value="ECO:0007669"/>
    <property type="project" value="UniProtKB-SubCell"/>
</dbReference>
<evidence type="ECO:0000256" key="2">
    <source>
        <dbReference type="ARBA" id="ARBA00022692"/>
    </source>
</evidence>
<evidence type="ECO:0000313" key="8">
    <source>
        <dbReference type="Proteomes" id="UP000265040"/>
    </source>
</evidence>
<feature type="region of interest" description="Disordered" evidence="5">
    <location>
        <begin position="241"/>
        <end position="271"/>
    </location>
</feature>
<evidence type="ECO:0000313" key="7">
    <source>
        <dbReference type="Ensembl" id="ENSATEP00000004954.2"/>
    </source>
</evidence>
<feature type="compositionally biased region" description="Acidic residues" evidence="5">
    <location>
        <begin position="516"/>
        <end position="525"/>
    </location>
</feature>
<protein>
    <recommendedName>
        <fullName evidence="6">RETREG1-3/ARL6IP-like N-terminal reticulon-homology domain-containing protein</fullName>
    </recommendedName>
</protein>
<sequence>MASGEEARRRPSATSSSVGLEDLFPAETSEQACGDGNPELVRLRERLQGWLSQYESLLLCVQRLLVWERPLYSITAAVTLNTLFWLLSSTSLRPLFLLSVSLLGLMLLERWKPMLPIVPVQHAEAHPVQSETMSVEQRLLSIPELSHHLAESYLTCCLYLQEMLQYKRQNHGKFCAMMCSGCFVLAVVGHYVPGIMISYIIVLSVLLWPLVVYHELIQRMYTGLEPILMKLDYSMKGDTEHRKHDKRKVKKEVEEGDEPRAETESESEEELSCFAPTVDVKTTALAMAITDSELSDEEASILESGGFSVSRATTPQLTDVSEDLDQQSLHSDPEESYLRDLPEFPSVEEFPSIEHSLLHFPLRGTSQVDAAQAVAPSEGEPLSPASLLIQHLASPLHFVNTHFNGHGRSPGGEEGMLPVPGTGEQTGRRVAEERETAVTQGAQRSLEALSKEIVSTAISTVVQNTLSALLYTSEASEEPSLAEFLPTETPPGALETSTQPTDTTANTTVTTMGALETDEDLDEAITTESGAGEEMPDDTLVPTEEEDFELLDQSELEQVDEGLDLSPDRQVEGGAPDTLPSPHQSQL</sequence>
<dbReference type="InParanoid" id="A0A3Q1HC94"/>
<feature type="compositionally biased region" description="Low complexity" evidence="5">
    <location>
        <begin position="496"/>
        <end position="511"/>
    </location>
</feature>
<evidence type="ECO:0000259" key="6">
    <source>
        <dbReference type="Pfam" id="PF24456"/>
    </source>
</evidence>
<dbReference type="InterPro" id="IPR052114">
    <property type="entry name" value="ER_autophagy_membrane_reg"/>
</dbReference>
<reference evidence="7" key="1">
    <citation type="submission" date="2021-04" db="EMBL/GenBank/DDBJ databases">
        <authorList>
            <consortium name="Wellcome Sanger Institute Data Sharing"/>
        </authorList>
    </citation>
    <scope>NUCLEOTIDE SEQUENCE [LARGE SCALE GENOMIC DNA]</scope>
</reference>
<evidence type="ECO:0000256" key="1">
    <source>
        <dbReference type="ARBA" id="ARBA00004141"/>
    </source>
</evidence>
<dbReference type="Proteomes" id="UP000265040">
    <property type="component" value="Chromosome 2"/>
</dbReference>
<feature type="region of interest" description="Disordered" evidence="5">
    <location>
        <begin position="475"/>
        <end position="587"/>
    </location>
</feature>
<proteinExistence type="predicted"/>
<keyword evidence="4" id="KW-0472">Membrane</keyword>